<keyword evidence="2" id="KW-1185">Reference proteome</keyword>
<name>A0AAD7CIM9_9AGAR</name>
<sequence length="441" mass="49321">MWSCGCLEKILEFEPESPGASLIVSLSLRSSGEKGACWLAIFDRSRWLQLQPRRARSATDTVARDKDAKLVEKALVGLWHTHMAQPVAAVAVCGRSRLEQVRSAWDRPARPGFPNTPISFLDSSSMDAEETRVLCLLGTSYPKDSRCAADLALLHFFSPKKHFEVYSVLPLDEYSGYREGKFIFGDRHNQVRIPAPSPECIHVHRRPAACKAAFLDAIQRTAQDLRQIRLFIAIFTHGNPSGEIFVGNQLHLAYISPSEVAERLQPPTKQVVLWSTQFEALVLNLQAQGTGPELDHGDLLTALRLFDEYPNSPAKTSPVEQQIVSLMAQAKEIKDLRLMSAVMAHRRDCLFAVYMYSRLTLMTTTAHTFARNSLVIPEQLLASVAHASETDYELLCRTHSLVKIGDALGLTRSVGDDDIGWVRSRWLECIRWLAAVWKTAG</sequence>
<dbReference type="AlphaFoldDB" id="A0AAD7CIM9"/>
<proteinExistence type="predicted"/>
<reference evidence="1" key="1">
    <citation type="submission" date="2023-03" db="EMBL/GenBank/DDBJ databases">
        <title>Massive genome expansion in bonnet fungi (Mycena s.s.) driven by repeated elements and novel gene families across ecological guilds.</title>
        <authorList>
            <consortium name="Lawrence Berkeley National Laboratory"/>
            <person name="Harder C.B."/>
            <person name="Miyauchi S."/>
            <person name="Viragh M."/>
            <person name="Kuo A."/>
            <person name="Thoen E."/>
            <person name="Andreopoulos B."/>
            <person name="Lu D."/>
            <person name="Skrede I."/>
            <person name="Drula E."/>
            <person name="Henrissat B."/>
            <person name="Morin E."/>
            <person name="Kohler A."/>
            <person name="Barry K."/>
            <person name="LaButti K."/>
            <person name="Morin E."/>
            <person name="Salamov A."/>
            <person name="Lipzen A."/>
            <person name="Mereny Z."/>
            <person name="Hegedus B."/>
            <person name="Baldrian P."/>
            <person name="Stursova M."/>
            <person name="Weitz H."/>
            <person name="Taylor A."/>
            <person name="Grigoriev I.V."/>
            <person name="Nagy L.G."/>
            <person name="Martin F."/>
            <person name="Kauserud H."/>
        </authorList>
    </citation>
    <scope>NUCLEOTIDE SEQUENCE</scope>
    <source>
        <strain evidence="1">9284</strain>
    </source>
</reference>
<gene>
    <name evidence="1" type="ORF">FB45DRAFT_10879</name>
</gene>
<evidence type="ECO:0000313" key="2">
    <source>
        <dbReference type="Proteomes" id="UP001221142"/>
    </source>
</evidence>
<organism evidence="1 2">
    <name type="scientific">Roridomyces roridus</name>
    <dbReference type="NCBI Taxonomy" id="1738132"/>
    <lineage>
        <taxon>Eukaryota</taxon>
        <taxon>Fungi</taxon>
        <taxon>Dikarya</taxon>
        <taxon>Basidiomycota</taxon>
        <taxon>Agaricomycotina</taxon>
        <taxon>Agaricomycetes</taxon>
        <taxon>Agaricomycetidae</taxon>
        <taxon>Agaricales</taxon>
        <taxon>Marasmiineae</taxon>
        <taxon>Mycenaceae</taxon>
        <taxon>Roridomyces</taxon>
    </lineage>
</organism>
<dbReference type="Proteomes" id="UP001221142">
    <property type="component" value="Unassembled WGS sequence"/>
</dbReference>
<protein>
    <submittedName>
        <fullName evidence="1">Uncharacterized protein</fullName>
    </submittedName>
</protein>
<evidence type="ECO:0000313" key="1">
    <source>
        <dbReference type="EMBL" id="KAJ7650153.1"/>
    </source>
</evidence>
<comment type="caution">
    <text evidence="1">The sequence shown here is derived from an EMBL/GenBank/DDBJ whole genome shotgun (WGS) entry which is preliminary data.</text>
</comment>
<accession>A0AAD7CIM9</accession>
<dbReference type="EMBL" id="JARKIF010000001">
    <property type="protein sequence ID" value="KAJ7650153.1"/>
    <property type="molecule type" value="Genomic_DNA"/>
</dbReference>